<evidence type="ECO:0000313" key="4">
    <source>
        <dbReference type="Proteomes" id="UP001152523"/>
    </source>
</evidence>
<feature type="region of interest" description="Disordered" evidence="1">
    <location>
        <begin position="1"/>
        <end position="22"/>
    </location>
</feature>
<comment type="caution">
    <text evidence="3">The sequence shown here is derived from an EMBL/GenBank/DDBJ whole genome shotgun (WGS) entry which is preliminary data.</text>
</comment>
<dbReference type="EMBL" id="CAMAPF010000021">
    <property type="protein sequence ID" value="CAH9071484.1"/>
    <property type="molecule type" value="Genomic_DNA"/>
</dbReference>
<organism evidence="3 4">
    <name type="scientific">Cuscuta epithymum</name>
    <dbReference type="NCBI Taxonomy" id="186058"/>
    <lineage>
        <taxon>Eukaryota</taxon>
        <taxon>Viridiplantae</taxon>
        <taxon>Streptophyta</taxon>
        <taxon>Embryophyta</taxon>
        <taxon>Tracheophyta</taxon>
        <taxon>Spermatophyta</taxon>
        <taxon>Magnoliopsida</taxon>
        <taxon>eudicotyledons</taxon>
        <taxon>Gunneridae</taxon>
        <taxon>Pentapetalae</taxon>
        <taxon>asterids</taxon>
        <taxon>lamiids</taxon>
        <taxon>Solanales</taxon>
        <taxon>Convolvulaceae</taxon>
        <taxon>Cuscuteae</taxon>
        <taxon>Cuscuta</taxon>
        <taxon>Cuscuta subgen. Cuscuta</taxon>
    </lineage>
</organism>
<keyword evidence="2" id="KW-1133">Transmembrane helix</keyword>
<reference evidence="3" key="1">
    <citation type="submission" date="2022-07" db="EMBL/GenBank/DDBJ databases">
        <authorList>
            <person name="Macas J."/>
            <person name="Novak P."/>
            <person name="Neumann P."/>
        </authorList>
    </citation>
    <scope>NUCLEOTIDE SEQUENCE</scope>
</reference>
<keyword evidence="4" id="KW-1185">Reference proteome</keyword>
<gene>
    <name evidence="3" type="ORF">CEPIT_LOCUS3916</name>
</gene>
<protein>
    <submittedName>
        <fullName evidence="3">Uncharacterized protein</fullName>
    </submittedName>
</protein>
<dbReference type="Proteomes" id="UP001152523">
    <property type="component" value="Unassembled WGS sequence"/>
</dbReference>
<evidence type="ECO:0000256" key="2">
    <source>
        <dbReference type="SAM" id="Phobius"/>
    </source>
</evidence>
<evidence type="ECO:0000256" key="1">
    <source>
        <dbReference type="SAM" id="MobiDB-lite"/>
    </source>
</evidence>
<proteinExistence type="predicted"/>
<sequence>MYNFRHSPTQQQPSNLCPPSSCQPSSIAATAFQRSISSLGAQSPDLGVKAPPAGHRPAQEDAQFHKSDFAKRKAHSYKAAAAVVHNFFFSSFLIAYPYFCPSYSFQS</sequence>
<dbReference type="AlphaFoldDB" id="A0AAV0CD17"/>
<name>A0AAV0CD17_9ASTE</name>
<keyword evidence="2" id="KW-0812">Transmembrane</keyword>
<accession>A0AAV0CD17</accession>
<feature type="transmembrane region" description="Helical" evidence="2">
    <location>
        <begin position="79"/>
        <end position="99"/>
    </location>
</feature>
<evidence type="ECO:0000313" key="3">
    <source>
        <dbReference type="EMBL" id="CAH9071484.1"/>
    </source>
</evidence>
<keyword evidence="2" id="KW-0472">Membrane</keyword>